<dbReference type="EMBL" id="MTYH01000007">
    <property type="protein sequence ID" value="PNP48421.1"/>
    <property type="molecule type" value="Genomic_DNA"/>
</dbReference>
<evidence type="ECO:0000313" key="2">
    <source>
        <dbReference type="EMBL" id="PNP48421.1"/>
    </source>
</evidence>
<organism evidence="2 3">
    <name type="scientific">Trichoderma gamsii</name>
    <dbReference type="NCBI Taxonomy" id="398673"/>
    <lineage>
        <taxon>Eukaryota</taxon>
        <taxon>Fungi</taxon>
        <taxon>Dikarya</taxon>
        <taxon>Ascomycota</taxon>
        <taxon>Pezizomycotina</taxon>
        <taxon>Sordariomycetes</taxon>
        <taxon>Hypocreomycetidae</taxon>
        <taxon>Hypocreales</taxon>
        <taxon>Hypocreaceae</taxon>
        <taxon>Trichoderma</taxon>
    </lineage>
</organism>
<dbReference type="AlphaFoldDB" id="A0A2K0TSE7"/>
<accession>A0A2K0TSE7</accession>
<evidence type="ECO:0000256" key="1">
    <source>
        <dbReference type="SAM" id="MobiDB-lite"/>
    </source>
</evidence>
<feature type="region of interest" description="Disordered" evidence="1">
    <location>
        <begin position="1"/>
        <end position="38"/>
    </location>
</feature>
<protein>
    <submittedName>
        <fullName evidence="2">Uncharacterized protein</fullName>
    </submittedName>
</protein>
<reference evidence="2 3" key="1">
    <citation type="submission" date="2017-02" db="EMBL/GenBank/DDBJ databases">
        <title>Genomes of Trichoderma spp. with biocontrol activity.</title>
        <authorList>
            <person name="Gardiner D."/>
            <person name="Kazan K."/>
            <person name="Vos C."/>
            <person name="Harvey P."/>
        </authorList>
    </citation>
    <scope>NUCLEOTIDE SEQUENCE [LARGE SCALE GENOMIC DNA]</scope>
    <source>
        <strain evidence="2 3">A5MH</strain>
    </source>
</reference>
<comment type="caution">
    <text evidence="2">The sequence shown here is derived from an EMBL/GenBank/DDBJ whole genome shotgun (WGS) entry which is preliminary data.</text>
</comment>
<dbReference type="Proteomes" id="UP000236546">
    <property type="component" value="Unassembled WGS sequence"/>
</dbReference>
<feature type="compositionally biased region" description="Polar residues" evidence="1">
    <location>
        <begin position="1"/>
        <end position="29"/>
    </location>
</feature>
<sequence>MQSEFKGTLSSHLRSFSRLPTSDHQSVETPGTDGSERKARVEVFSAHFAESCTDQHREWEMSSEYEAFEGFGIEDVQAETELNNTDSHEGQSWWRCLLAPCLRGAE</sequence>
<name>A0A2K0TSE7_9HYPO</name>
<proteinExistence type="predicted"/>
<gene>
    <name evidence="2" type="ORF">TGAMA5MH_00459</name>
</gene>
<evidence type="ECO:0000313" key="3">
    <source>
        <dbReference type="Proteomes" id="UP000236546"/>
    </source>
</evidence>